<dbReference type="EMBL" id="MPIN01000003">
    <property type="protein sequence ID" value="OJH40261.1"/>
    <property type="molecule type" value="Genomic_DNA"/>
</dbReference>
<evidence type="ECO:0000313" key="2">
    <source>
        <dbReference type="Proteomes" id="UP000182229"/>
    </source>
</evidence>
<evidence type="ECO:0000313" key="1">
    <source>
        <dbReference type="EMBL" id="OJH40261.1"/>
    </source>
</evidence>
<gene>
    <name evidence="1" type="ORF">BON30_14555</name>
</gene>
<name>A0A1L9BDD3_9BACT</name>
<reference evidence="2" key="1">
    <citation type="submission" date="2016-11" db="EMBL/GenBank/DDBJ databases">
        <authorList>
            <person name="Shukria A."/>
            <person name="Stevens D.C."/>
        </authorList>
    </citation>
    <scope>NUCLEOTIDE SEQUENCE [LARGE SCALE GENOMIC DNA]</scope>
    <source>
        <strain evidence="2">Cbfe23</strain>
    </source>
</reference>
<dbReference type="AlphaFoldDB" id="A0A1L9BDD3"/>
<organism evidence="1 2">
    <name type="scientific">Cystobacter ferrugineus</name>
    <dbReference type="NCBI Taxonomy" id="83449"/>
    <lineage>
        <taxon>Bacteria</taxon>
        <taxon>Pseudomonadati</taxon>
        <taxon>Myxococcota</taxon>
        <taxon>Myxococcia</taxon>
        <taxon>Myxococcales</taxon>
        <taxon>Cystobacterineae</taxon>
        <taxon>Archangiaceae</taxon>
        <taxon>Cystobacter</taxon>
    </lineage>
</organism>
<keyword evidence="2" id="KW-1185">Reference proteome</keyword>
<accession>A0A1L9BDD3</accession>
<comment type="caution">
    <text evidence="1">The sequence shown here is derived from an EMBL/GenBank/DDBJ whole genome shotgun (WGS) entry which is preliminary data.</text>
</comment>
<dbReference type="RefSeq" id="WP_071898894.1">
    <property type="nucleotide sequence ID" value="NZ_MPIN01000003.1"/>
</dbReference>
<sequence>MPHLTNTDWTKLASVARTRNGREIAGTAPPNGNDHRAFACWVWAVSGAPVTTGNVAHMDEFYDAIMAISQAGASFNLTRFNQANANTPQNANTTTALNYIRNNYAAANANTAGTRLLCRTSLLALALIRAGLQVASPDNTQRYQIVARYDNANDPWFARPQHFALALIPGDPLRKFGVTECFVQKVPTTGVRYACSSVWDEGYQELRLGISELTQAQVAILQQATPFDRQF</sequence>
<reference evidence="1 2" key="2">
    <citation type="submission" date="2016-12" db="EMBL/GenBank/DDBJ databases">
        <title>Draft Genome Sequence of Cystobacter ferrugineus Strain Cbfe23.</title>
        <authorList>
            <person name="Akbar S."/>
            <person name="Dowd S.E."/>
            <person name="Stevens D.C."/>
        </authorList>
    </citation>
    <scope>NUCLEOTIDE SEQUENCE [LARGE SCALE GENOMIC DNA]</scope>
    <source>
        <strain evidence="1 2">Cbfe23</strain>
    </source>
</reference>
<dbReference type="Proteomes" id="UP000182229">
    <property type="component" value="Unassembled WGS sequence"/>
</dbReference>
<proteinExistence type="predicted"/>
<protein>
    <submittedName>
        <fullName evidence="1">Uncharacterized protein</fullName>
    </submittedName>
</protein>